<dbReference type="InterPro" id="IPR036888">
    <property type="entry name" value="DNA_integrity_DisA_N_sf"/>
</dbReference>
<feature type="domain" description="DAC" evidence="7">
    <location>
        <begin position="104"/>
        <end position="263"/>
    </location>
</feature>
<dbReference type="RefSeq" id="WP_062262695.1">
    <property type="nucleotide sequence ID" value="NZ_LT158599.1"/>
</dbReference>
<dbReference type="Gene3D" id="3.40.1700.10">
    <property type="entry name" value="DNA integrity scanning protein, DisA, N-terminal domain"/>
    <property type="match status" value="1"/>
</dbReference>
<evidence type="ECO:0000313" key="9">
    <source>
        <dbReference type="Proteomes" id="UP000069850"/>
    </source>
</evidence>
<dbReference type="EC" id="2.7.7.85" evidence="6"/>
<keyword evidence="3 6" id="KW-0548">Nucleotidyltransferase</keyword>
<organism evidence="8 9">
    <name type="scientific">Methanoculleus bourgensis</name>
    <dbReference type="NCBI Taxonomy" id="83986"/>
    <lineage>
        <taxon>Archaea</taxon>
        <taxon>Methanobacteriati</taxon>
        <taxon>Methanobacteriota</taxon>
        <taxon>Stenosarchaea group</taxon>
        <taxon>Methanomicrobia</taxon>
        <taxon>Methanomicrobiales</taxon>
        <taxon>Methanomicrobiaceae</taxon>
        <taxon>Methanoculleus</taxon>
    </lineage>
</organism>
<dbReference type="InterPro" id="IPR050338">
    <property type="entry name" value="DisA"/>
</dbReference>
<dbReference type="GeneID" id="27137095"/>
<comment type="catalytic activity">
    <reaction evidence="1 6">
        <text>2 ATP = 3',3'-c-di-AMP + 2 diphosphate</text>
        <dbReference type="Rhea" id="RHEA:35655"/>
        <dbReference type="ChEBI" id="CHEBI:30616"/>
        <dbReference type="ChEBI" id="CHEBI:33019"/>
        <dbReference type="ChEBI" id="CHEBI:71500"/>
        <dbReference type="EC" id="2.7.7.85"/>
    </reaction>
</comment>
<evidence type="ECO:0000256" key="2">
    <source>
        <dbReference type="ARBA" id="ARBA00022679"/>
    </source>
</evidence>
<dbReference type="Pfam" id="PF21754">
    <property type="entry name" value="DacZ_A"/>
    <property type="match status" value="1"/>
</dbReference>
<gene>
    <name evidence="6" type="primary">dacZ</name>
    <name evidence="8" type="ORF">MMAB1_1164</name>
</gene>
<dbReference type="PANTHER" id="PTHR34185:SF1">
    <property type="entry name" value="DIADENYLATE CYCLASE"/>
    <property type="match status" value="1"/>
</dbReference>
<evidence type="ECO:0000256" key="4">
    <source>
        <dbReference type="ARBA" id="ARBA00022741"/>
    </source>
</evidence>
<dbReference type="InterPro" id="IPR048546">
    <property type="entry name" value="DacZ_A"/>
</dbReference>
<protein>
    <recommendedName>
        <fullName evidence="6">Diadenylate cyclase</fullName>
        <shortName evidence="6">DAC</shortName>
        <ecNumber evidence="6">2.7.7.85</ecNumber>
    </recommendedName>
    <alternativeName>
        <fullName evidence="6">Cyclic-di-AMP synthase</fullName>
        <shortName evidence="6">c-di-AMP synthase</shortName>
    </alternativeName>
</protein>
<dbReference type="PROSITE" id="PS51794">
    <property type="entry name" value="DAC"/>
    <property type="match status" value="1"/>
</dbReference>
<dbReference type="EMBL" id="LT158599">
    <property type="protein sequence ID" value="CVK32377.1"/>
    <property type="molecule type" value="Genomic_DNA"/>
</dbReference>
<dbReference type="KEGG" id="mema:MMAB1_1164"/>
<sequence length="270" mass="29534">MNDDLMLATACEVAAKIGARAVVSFVDLIPVPPGAPDVPIIRVQELQLDVLKDLTMHDILEVSERHMMDAAIHIYLRRNLESGLVVGVFPYAIIIYDIEEGKNFINLKDFSDIVPREVLHAVLTLALEIAVEGREGRSIGTAFIIGDPEEIFRHSHQAILNPYQGQPAALRDIKNKNNWESVKEFAQLDGVFVIDKSGEIRSAGRYLDVTGRGISLPGGLGGRHRATASITYAIPAIGITVSESGGMVRVFRDGICKIGIRSDIRIRSDG</sequence>
<dbReference type="GO" id="GO:0004016">
    <property type="term" value="F:adenylate cyclase activity"/>
    <property type="evidence" value="ECO:0007669"/>
    <property type="project" value="UniProtKB-UniRule"/>
</dbReference>
<accession>A0A0X3BJR9</accession>
<keyword evidence="4 6" id="KW-0547">Nucleotide-binding</keyword>
<evidence type="ECO:0000256" key="1">
    <source>
        <dbReference type="ARBA" id="ARBA00000877"/>
    </source>
</evidence>
<dbReference type="GO" id="GO:0005524">
    <property type="term" value="F:ATP binding"/>
    <property type="evidence" value="ECO:0007669"/>
    <property type="project" value="UniProtKB-UniRule"/>
</dbReference>
<keyword evidence="2 6" id="KW-0808">Transferase</keyword>
<dbReference type="PANTHER" id="PTHR34185">
    <property type="entry name" value="DIADENYLATE CYCLASE"/>
    <property type="match status" value="1"/>
</dbReference>
<name>A0A0X3BJR9_9EURY</name>
<dbReference type="Proteomes" id="UP000069850">
    <property type="component" value="Chromosome 1"/>
</dbReference>
<reference evidence="8 9" key="1">
    <citation type="submission" date="2016-01" db="EMBL/GenBank/DDBJ databases">
        <authorList>
            <person name="Manzoor S."/>
        </authorList>
    </citation>
    <scope>NUCLEOTIDE SEQUENCE [LARGE SCALE GENOMIC DNA]</scope>
    <source>
        <strain evidence="8">Methanoculleus sp MAB1</strain>
    </source>
</reference>
<dbReference type="SUPFAM" id="SSF143597">
    <property type="entry name" value="YojJ-like"/>
    <property type="match status" value="1"/>
</dbReference>
<evidence type="ECO:0000256" key="5">
    <source>
        <dbReference type="ARBA" id="ARBA00022840"/>
    </source>
</evidence>
<comment type="function">
    <text evidence="6">Diadenylate cyclase that catalyzes the condensation of 2 ATP molecules into cyclic di-AMP (c-di-AMP). c-di-AMP is a second messenger for intracellular signal transduction involved in the control of important regulatory processes such as osmoregulation.</text>
</comment>
<dbReference type="HAMAP" id="MF_00840">
    <property type="entry name" value="DacZ"/>
    <property type="match status" value="1"/>
</dbReference>
<proteinExistence type="inferred from homology"/>
<dbReference type="OrthoDB" id="85944at2157"/>
<evidence type="ECO:0000256" key="3">
    <source>
        <dbReference type="ARBA" id="ARBA00022695"/>
    </source>
</evidence>
<evidence type="ECO:0000313" key="8">
    <source>
        <dbReference type="EMBL" id="CVK32377.1"/>
    </source>
</evidence>
<comment type="similarity">
    <text evidence="6">Belongs to the adenylate cyclase family. DacZ subfamily.</text>
</comment>
<dbReference type="InterPro" id="IPR003390">
    <property type="entry name" value="DNA_integrity_scan_DisA_N"/>
</dbReference>
<comment type="cofactor">
    <cofactor evidence="6">
        <name>Mn(2+)</name>
        <dbReference type="ChEBI" id="CHEBI:29035"/>
    </cofactor>
</comment>
<evidence type="ECO:0000259" key="7">
    <source>
        <dbReference type="PROSITE" id="PS51794"/>
    </source>
</evidence>
<dbReference type="InterPro" id="IPR014499">
    <property type="entry name" value="DAC_DacZ"/>
</dbReference>
<dbReference type="GO" id="GO:0106408">
    <property type="term" value="F:diadenylate cyclase activity"/>
    <property type="evidence" value="ECO:0007669"/>
    <property type="project" value="UniProtKB-EC"/>
</dbReference>
<dbReference type="Pfam" id="PF02457">
    <property type="entry name" value="DAC"/>
    <property type="match status" value="1"/>
</dbReference>
<keyword evidence="6" id="KW-0464">Manganese</keyword>
<dbReference type="AlphaFoldDB" id="A0A0X3BJR9"/>
<keyword evidence="5 6" id="KW-0067">ATP-binding</keyword>
<evidence type="ECO:0000256" key="6">
    <source>
        <dbReference type="HAMAP-Rule" id="MF_00840"/>
    </source>
</evidence>
<dbReference type="GO" id="GO:0030145">
    <property type="term" value="F:manganese ion binding"/>
    <property type="evidence" value="ECO:0007669"/>
    <property type="project" value="UniProtKB-UniRule"/>
</dbReference>